<comment type="caution">
    <text evidence="2">The sequence shown here is derived from an EMBL/GenBank/DDBJ whole genome shotgun (WGS) entry which is preliminary data.</text>
</comment>
<feature type="transmembrane region" description="Helical" evidence="1">
    <location>
        <begin position="119"/>
        <end position="137"/>
    </location>
</feature>
<feature type="transmembrane region" description="Helical" evidence="1">
    <location>
        <begin position="67"/>
        <end position="87"/>
    </location>
</feature>
<feature type="transmembrane region" description="Helical" evidence="1">
    <location>
        <begin position="227"/>
        <end position="243"/>
    </location>
</feature>
<feature type="transmembrane region" description="Helical" evidence="1">
    <location>
        <begin position="384"/>
        <end position="403"/>
    </location>
</feature>
<evidence type="ECO:0000256" key="1">
    <source>
        <dbReference type="SAM" id="Phobius"/>
    </source>
</evidence>
<keyword evidence="1" id="KW-0472">Membrane</keyword>
<keyword evidence="3" id="KW-1185">Reference proteome</keyword>
<evidence type="ECO:0000313" key="3">
    <source>
        <dbReference type="Proteomes" id="UP000245379"/>
    </source>
</evidence>
<feature type="transmembrane region" description="Helical" evidence="1">
    <location>
        <begin position="7"/>
        <end position="23"/>
    </location>
</feature>
<protein>
    <recommendedName>
        <fullName evidence="4">Oligosaccharide repeat unit polymerase</fullName>
    </recommendedName>
</protein>
<feature type="transmembrane region" description="Helical" evidence="1">
    <location>
        <begin position="441"/>
        <end position="460"/>
    </location>
</feature>
<gene>
    <name evidence="2" type="ORF">DHW03_16515</name>
</gene>
<evidence type="ECO:0008006" key="4">
    <source>
        <dbReference type="Google" id="ProtNLM"/>
    </source>
</evidence>
<dbReference type="EMBL" id="QGNZ01000004">
    <property type="protein sequence ID" value="PWS26384.1"/>
    <property type="molecule type" value="Genomic_DNA"/>
</dbReference>
<name>A0A317EIJ3_9SPHI</name>
<accession>A0A317EIJ3</accession>
<feature type="transmembrane region" description="Helical" evidence="1">
    <location>
        <begin position="415"/>
        <end position="435"/>
    </location>
</feature>
<proteinExistence type="predicted"/>
<feature type="transmembrane region" description="Helical" evidence="1">
    <location>
        <begin position="178"/>
        <end position="197"/>
    </location>
</feature>
<feature type="transmembrane region" description="Helical" evidence="1">
    <location>
        <begin position="248"/>
        <end position="265"/>
    </location>
</feature>
<dbReference type="Proteomes" id="UP000245379">
    <property type="component" value="Unassembled WGS sequence"/>
</dbReference>
<dbReference type="NCBIfam" id="NF046084">
    <property type="entry name" value="XrtY_assoc_Wzy"/>
    <property type="match status" value="1"/>
</dbReference>
<evidence type="ECO:0000313" key="2">
    <source>
        <dbReference type="EMBL" id="PWS26384.1"/>
    </source>
</evidence>
<dbReference type="AlphaFoldDB" id="A0A317EIJ3"/>
<feature type="transmembrane region" description="Helical" evidence="1">
    <location>
        <begin position="29"/>
        <end position="46"/>
    </location>
</feature>
<feature type="transmembrane region" description="Helical" evidence="1">
    <location>
        <begin position="153"/>
        <end position="172"/>
    </location>
</feature>
<dbReference type="RefSeq" id="WP_109926950.1">
    <property type="nucleotide sequence ID" value="NZ_QGNZ01000004.1"/>
</dbReference>
<feature type="transmembrane region" description="Helical" evidence="1">
    <location>
        <begin position="204"/>
        <end position="221"/>
    </location>
</feature>
<sequence>MQPKNPLQTILILYIPVLFSYFLVSSPVISYFIAWAGSLFIFYITWFSPAAYFDHTVPIYKQIMRPIFLTQFIFAGFMCSTSIFYFLDHLGYRYLTELNYGAQFKESEQTDFIATAQRLSLLAHAAITTGLILAMNLGKQKAKYVQAFQNNDFLIWLGIIVFGIGSVCQQISGLSQIAIPLTTVGISCAAVLFVKGVLFKNVNYLGIGATIFILNFIHASLSGYKEPIIINIIVLACVFFPYYKKTIMYLALPVGYVLLYFLPTYNNTVRQSWNGEISAEEAQSQAFETLNVNNEEEIEDTNWGFLTGRLSEIGMFTRFIDFVPEHHDFYGWQIINDSFEALIPRAIWPEKPNMETVSMQRVYDAGVAYKMSSVSAKTRPVVDAYLSFGIPGVFFCMLIYGLITQYLCNVAEKMFGGYELGCVIIFNSIFQTLWRGNNFEFMINNIFYGFLIMWGLFYLLKTLKVLKPVYD</sequence>
<reference evidence="2 3" key="1">
    <citation type="submission" date="2018-05" db="EMBL/GenBank/DDBJ databases">
        <title>Pedobacter paludis sp. nov., isolated from wetland soil.</title>
        <authorList>
            <person name="Zhang Y."/>
            <person name="Wang G."/>
        </authorList>
    </citation>
    <scope>NUCLEOTIDE SEQUENCE [LARGE SCALE GENOMIC DNA]</scope>
    <source>
        <strain evidence="2 3">KCTC22721</strain>
    </source>
</reference>
<organism evidence="2 3">
    <name type="scientific">Pedobacter yonginense</name>
    <dbReference type="NCBI Taxonomy" id="651869"/>
    <lineage>
        <taxon>Bacteria</taxon>
        <taxon>Pseudomonadati</taxon>
        <taxon>Bacteroidota</taxon>
        <taxon>Sphingobacteriia</taxon>
        <taxon>Sphingobacteriales</taxon>
        <taxon>Sphingobacteriaceae</taxon>
        <taxon>Pedobacter</taxon>
    </lineage>
</organism>
<keyword evidence="1" id="KW-1133">Transmembrane helix</keyword>
<keyword evidence="1" id="KW-0812">Transmembrane</keyword>